<evidence type="ECO:0000256" key="4">
    <source>
        <dbReference type="ARBA" id="ARBA00022679"/>
    </source>
</evidence>
<dbReference type="AlphaFoldDB" id="A0A369TBZ2"/>
<evidence type="ECO:0000256" key="6">
    <source>
        <dbReference type="ARBA" id="ARBA00023315"/>
    </source>
</evidence>
<keyword evidence="8" id="KW-1185">Reference proteome</keyword>
<name>A0A369TBZ2_9PROT</name>
<sequence length="307" mass="34337">MAQPDPKDLMKRYVRWPLEAGVFWLWLAIFALLPVETASNVGGWLGRHVGPHLRLSRRATRNLRLAMPELSAEQRSRIVREMWDNLGRTAAEYAHLRTIGDPAEGRVECIGLENARATTSGQKPGVAFSAHFANWEVLHLVAAERSRRSASIVRDPNNPLVSQILTIRRSVHGGQLAPKGTNGARTALATLGANGLVAMLIDQRMSDGIAVPFFAHTAMTAPAAAQMAVRFDAHFFPVRLERIGPARFRMTVLPSLELPTEGSRAERIGTLMTQANAILEQWIREQPGQWLWLHRRWPKETYRELGL</sequence>
<evidence type="ECO:0000256" key="5">
    <source>
        <dbReference type="ARBA" id="ARBA00023136"/>
    </source>
</evidence>
<keyword evidence="4 7" id="KW-0808">Transferase</keyword>
<keyword evidence="3" id="KW-0997">Cell inner membrane</keyword>
<dbReference type="RefSeq" id="WP_114581874.1">
    <property type="nucleotide sequence ID" value="NZ_QPMH01000006.1"/>
</dbReference>
<dbReference type="EMBL" id="QPMH01000006">
    <property type="protein sequence ID" value="RDD62362.1"/>
    <property type="molecule type" value="Genomic_DNA"/>
</dbReference>
<organism evidence="7 8">
    <name type="scientific">Ferruginivarius sediminum</name>
    <dbReference type="NCBI Taxonomy" id="2661937"/>
    <lineage>
        <taxon>Bacteria</taxon>
        <taxon>Pseudomonadati</taxon>
        <taxon>Pseudomonadota</taxon>
        <taxon>Alphaproteobacteria</taxon>
        <taxon>Rhodospirillales</taxon>
        <taxon>Rhodospirillaceae</taxon>
        <taxon>Ferruginivarius</taxon>
    </lineage>
</organism>
<dbReference type="GO" id="GO:0005886">
    <property type="term" value="C:plasma membrane"/>
    <property type="evidence" value="ECO:0007669"/>
    <property type="project" value="UniProtKB-SubCell"/>
</dbReference>
<evidence type="ECO:0000256" key="2">
    <source>
        <dbReference type="ARBA" id="ARBA00022475"/>
    </source>
</evidence>
<evidence type="ECO:0000256" key="1">
    <source>
        <dbReference type="ARBA" id="ARBA00004533"/>
    </source>
</evidence>
<evidence type="ECO:0000256" key="3">
    <source>
        <dbReference type="ARBA" id="ARBA00022519"/>
    </source>
</evidence>
<keyword evidence="6 7" id="KW-0012">Acyltransferase</keyword>
<keyword evidence="2" id="KW-1003">Cell membrane</keyword>
<protein>
    <submittedName>
        <fullName evidence="7">Lauroyl acyltransferase</fullName>
    </submittedName>
</protein>
<dbReference type="PANTHER" id="PTHR30606:SF9">
    <property type="entry name" value="LIPID A BIOSYNTHESIS LAUROYLTRANSFERASE"/>
    <property type="match status" value="1"/>
</dbReference>
<dbReference type="GO" id="GO:0016746">
    <property type="term" value="F:acyltransferase activity"/>
    <property type="evidence" value="ECO:0007669"/>
    <property type="project" value="UniProtKB-KW"/>
</dbReference>
<proteinExistence type="predicted"/>
<comment type="caution">
    <text evidence="7">The sequence shown here is derived from an EMBL/GenBank/DDBJ whole genome shotgun (WGS) entry which is preliminary data.</text>
</comment>
<reference evidence="7 8" key="1">
    <citation type="submission" date="2018-07" db="EMBL/GenBank/DDBJ databases">
        <title>Venubactetium sediminum gen. nov., sp. nov., isolated from a marine solar saltern.</title>
        <authorList>
            <person name="Wang S."/>
        </authorList>
    </citation>
    <scope>NUCLEOTIDE SEQUENCE [LARGE SCALE GENOMIC DNA]</scope>
    <source>
        <strain evidence="7 8">WD2A32</strain>
    </source>
</reference>
<dbReference type="CDD" id="cd07984">
    <property type="entry name" value="LPLAT_LABLAT-like"/>
    <property type="match status" value="1"/>
</dbReference>
<dbReference type="Proteomes" id="UP000253941">
    <property type="component" value="Unassembled WGS sequence"/>
</dbReference>
<evidence type="ECO:0000313" key="8">
    <source>
        <dbReference type="Proteomes" id="UP000253941"/>
    </source>
</evidence>
<gene>
    <name evidence="7" type="ORF">DRB17_09060</name>
</gene>
<comment type="subcellular location">
    <subcellularLocation>
        <location evidence="1">Cell inner membrane</location>
    </subcellularLocation>
</comment>
<dbReference type="InterPro" id="IPR004960">
    <property type="entry name" value="LipA_acyltrans"/>
</dbReference>
<keyword evidence="5" id="KW-0472">Membrane</keyword>
<dbReference type="PANTHER" id="PTHR30606">
    <property type="entry name" value="LIPID A BIOSYNTHESIS LAUROYL ACYLTRANSFERASE"/>
    <property type="match status" value="1"/>
</dbReference>
<accession>A0A369TBZ2</accession>
<evidence type="ECO:0000313" key="7">
    <source>
        <dbReference type="EMBL" id="RDD62362.1"/>
    </source>
</evidence>
<dbReference type="GO" id="GO:0009247">
    <property type="term" value="P:glycolipid biosynthetic process"/>
    <property type="evidence" value="ECO:0007669"/>
    <property type="project" value="UniProtKB-ARBA"/>
</dbReference>
<dbReference type="Pfam" id="PF03279">
    <property type="entry name" value="Lip_A_acyltrans"/>
    <property type="match status" value="1"/>
</dbReference>